<gene>
    <name evidence="12" type="primary">trpB</name>
    <name evidence="14" type="ordered locus">Ferp_1999</name>
</gene>
<evidence type="ECO:0000313" key="15">
    <source>
        <dbReference type="Proteomes" id="UP000002613"/>
    </source>
</evidence>
<dbReference type="PROSITE" id="PS00168">
    <property type="entry name" value="TRP_SYNTHASE_BETA"/>
    <property type="match status" value="1"/>
</dbReference>
<comment type="catalytic activity">
    <reaction evidence="11 12">
        <text>(1S,2R)-1-C-(indol-3-yl)glycerol 3-phosphate + L-serine = D-glyceraldehyde 3-phosphate + L-tryptophan + H2O</text>
        <dbReference type="Rhea" id="RHEA:10532"/>
        <dbReference type="ChEBI" id="CHEBI:15377"/>
        <dbReference type="ChEBI" id="CHEBI:33384"/>
        <dbReference type="ChEBI" id="CHEBI:57912"/>
        <dbReference type="ChEBI" id="CHEBI:58866"/>
        <dbReference type="ChEBI" id="CHEBI:59776"/>
        <dbReference type="EC" id="4.2.1.20"/>
    </reaction>
</comment>
<comment type="subunit">
    <text evidence="5 12">Tetramer of two alpha and two beta chains.</text>
</comment>
<evidence type="ECO:0000256" key="9">
    <source>
        <dbReference type="ARBA" id="ARBA00023141"/>
    </source>
</evidence>
<dbReference type="HOGENOM" id="CLU_016734_3_1_2"/>
<evidence type="ECO:0000256" key="3">
    <source>
        <dbReference type="ARBA" id="ARBA00004733"/>
    </source>
</evidence>
<feature type="domain" description="Tryptophan synthase beta chain-like PALP" evidence="13">
    <location>
        <begin position="47"/>
        <end position="371"/>
    </location>
</feature>
<evidence type="ECO:0000259" key="13">
    <source>
        <dbReference type="Pfam" id="PF00291"/>
    </source>
</evidence>
<keyword evidence="9 12" id="KW-0057">Aromatic amino acid biosynthesis</keyword>
<dbReference type="NCBIfam" id="TIGR00263">
    <property type="entry name" value="trpB"/>
    <property type="match status" value="1"/>
</dbReference>
<dbReference type="FunFam" id="3.40.50.1100:FF:000004">
    <property type="entry name" value="Tryptophan synthase beta chain"/>
    <property type="match status" value="1"/>
</dbReference>
<comment type="cofactor">
    <cofactor evidence="1 12">
        <name>pyridoxal 5'-phosphate</name>
        <dbReference type="ChEBI" id="CHEBI:597326"/>
    </cofactor>
</comment>
<dbReference type="PANTHER" id="PTHR48077">
    <property type="entry name" value="TRYPTOPHAN SYNTHASE-RELATED"/>
    <property type="match status" value="1"/>
</dbReference>
<dbReference type="OrthoDB" id="371827at2157"/>
<comment type="pathway">
    <text evidence="3 12">Amino-acid biosynthesis; L-tryptophan biosynthesis; L-tryptophan from chorismate: step 5/5.</text>
</comment>
<proteinExistence type="inferred from homology"/>
<reference evidence="15" key="1">
    <citation type="submission" date="2010-02" db="EMBL/GenBank/DDBJ databases">
        <title>Complete sequence of Ferroglobus placidus DSM 10642.</title>
        <authorList>
            <consortium name="US DOE Joint Genome Institute"/>
            <person name="Lucas S."/>
            <person name="Copeland A."/>
            <person name="Lapidus A."/>
            <person name="Cheng J.-F."/>
            <person name="Bruce D."/>
            <person name="Goodwin L."/>
            <person name="Pitluck S."/>
            <person name="Saunders E."/>
            <person name="Brettin T."/>
            <person name="Detter J.C."/>
            <person name="Han C."/>
            <person name="Tapia R."/>
            <person name="Larimer F."/>
            <person name="Land M."/>
            <person name="Hauser L."/>
            <person name="Kyrpides N."/>
            <person name="Ivanova N."/>
            <person name="Holmes D."/>
            <person name="Lovley D."/>
            <person name="Kyrpides N."/>
            <person name="Anderson I.J."/>
            <person name="Woyke T."/>
        </authorList>
    </citation>
    <scope>NUCLEOTIDE SEQUENCE [LARGE SCALE GENOMIC DNA]</scope>
    <source>
        <strain evidence="15">DSM 10642 / AEDII12DO</strain>
    </source>
</reference>
<name>D3S073_FERPA</name>
<dbReference type="EMBL" id="CP001899">
    <property type="protein sequence ID" value="ADC66136.1"/>
    <property type="molecule type" value="Genomic_DNA"/>
</dbReference>
<dbReference type="KEGG" id="fpl:Ferp_1999"/>
<evidence type="ECO:0000256" key="12">
    <source>
        <dbReference type="HAMAP-Rule" id="MF_00133"/>
    </source>
</evidence>
<dbReference type="InterPro" id="IPR036052">
    <property type="entry name" value="TrpB-like_PALP_sf"/>
</dbReference>
<evidence type="ECO:0000256" key="8">
    <source>
        <dbReference type="ARBA" id="ARBA00022898"/>
    </source>
</evidence>
<keyword evidence="7 12" id="KW-0822">Tryptophan biosynthesis</keyword>
<evidence type="ECO:0000256" key="2">
    <source>
        <dbReference type="ARBA" id="ARBA00002786"/>
    </source>
</evidence>
<dbReference type="STRING" id="589924.Ferp_1999"/>
<dbReference type="PANTHER" id="PTHR48077:SF3">
    <property type="entry name" value="TRYPTOPHAN SYNTHASE"/>
    <property type="match status" value="1"/>
</dbReference>
<dbReference type="GO" id="GO:0005737">
    <property type="term" value="C:cytoplasm"/>
    <property type="evidence" value="ECO:0007669"/>
    <property type="project" value="TreeGrafter"/>
</dbReference>
<dbReference type="PIRSF" id="PIRSF001413">
    <property type="entry name" value="Trp_syn_beta"/>
    <property type="match status" value="1"/>
</dbReference>
<evidence type="ECO:0000256" key="1">
    <source>
        <dbReference type="ARBA" id="ARBA00001933"/>
    </source>
</evidence>
<evidence type="ECO:0000256" key="4">
    <source>
        <dbReference type="ARBA" id="ARBA00009982"/>
    </source>
</evidence>
<keyword evidence="6 12" id="KW-0028">Amino-acid biosynthesis</keyword>
<keyword evidence="15" id="KW-1185">Reference proteome</keyword>
<evidence type="ECO:0000313" key="14">
    <source>
        <dbReference type="EMBL" id="ADC66136.1"/>
    </source>
</evidence>
<sequence length="385" mass="42044">MKFGEFGGMYVPETLIAPLKELEKSYEKIKADEQFWNEFHFYLKNYAGRPTPLYYARNLSKKIGGAKIYLKREDLLHSGAHKINNTIGQALLAKRMSKSRLIAETGAGQHGVATAIAGALFGMKVDIYMGAEDVRRQKMNVFRMKLLGANVIAVEGGSRTLKDAINEALRDWVSSFEYSHYLIGSVVGPHPYPTIVRDFQSVIGKETREQIIEAEGRLPDLIVACVGGGSNAIGIFHEFLNEKVKLVGVEAAGKGLNSGKHSASLCAGKKGVLHGMLSYFLQDEDGQIKDTHSIAAGLDYPGVGPEHAWLKESGRAEYVAVNDEEALKAFVELSKTEGILPALESAHAVAYAMKAAEEMSRDEIIVVNLSGRGDKDLEIVMGALK</sequence>
<feature type="modified residue" description="N6-(pyridoxal phosphate)lysine" evidence="12">
    <location>
        <position position="82"/>
    </location>
</feature>
<dbReference type="CDD" id="cd06446">
    <property type="entry name" value="Trp-synth_B"/>
    <property type="match status" value="1"/>
</dbReference>
<dbReference type="InterPro" id="IPR023026">
    <property type="entry name" value="Trp_synth_beta/beta-like"/>
</dbReference>
<dbReference type="PaxDb" id="589924-Ferp_1999"/>
<dbReference type="RefSeq" id="WP_012966475.1">
    <property type="nucleotide sequence ID" value="NC_013849.1"/>
</dbReference>
<keyword evidence="10 12" id="KW-0456">Lyase</keyword>
<dbReference type="Pfam" id="PF00291">
    <property type="entry name" value="PALP"/>
    <property type="match status" value="1"/>
</dbReference>
<evidence type="ECO:0000256" key="5">
    <source>
        <dbReference type="ARBA" id="ARBA00011270"/>
    </source>
</evidence>
<evidence type="ECO:0000256" key="10">
    <source>
        <dbReference type="ARBA" id="ARBA00023239"/>
    </source>
</evidence>
<dbReference type="AlphaFoldDB" id="D3S073"/>
<dbReference type="eggNOG" id="arCOG01433">
    <property type="taxonomic scope" value="Archaea"/>
</dbReference>
<dbReference type="UniPathway" id="UPA00035">
    <property type="reaction ID" value="UER00044"/>
</dbReference>
<dbReference type="GeneID" id="8779531"/>
<evidence type="ECO:0000256" key="11">
    <source>
        <dbReference type="ARBA" id="ARBA00049047"/>
    </source>
</evidence>
<dbReference type="Gene3D" id="3.40.50.1100">
    <property type="match status" value="2"/>
</dbReference>
<organism evidence="14 15">
    <name type="scientific">Ferroglobus placidus (strain DSM 10642 / AEDII12DO)</name>
    <dbReference type="NCBI Taxonomy" id="589924"/>
    <lineage>
        <taxon>Archaea</taxon>
        <taxon>Methanobacteriati</taxon>
        <taxon>Methanobacteriota</taxon>
        <taxon>Archaeoglobi</taxon>
        <taxon>Archaeoglobales</taxon>
        <taxon>Archaeoglobaceae</taxon>
        <taxon>Ferroglobus</taxon>
    </lineage>
</organism>
<evidence type="ECO:0000256" key="7">
    <source>
        <dbReference type="ARBA" id="ARBA00022822"/>
    </source>
</evidence>
<dbReference type="InterPro" id="IPR001926">
    <property type="entry name" value="TrpB-like_PALP"/>
</dbReference>
<dbReference type="EC" id="4.2.1.20" evidence="12"/>
<dbReference type="InterPro" id="IPR006653">
    <property type="entry name" value="Trp_synth_b_CS"/>
</dbReference>
<dbReference type="GO" id="GO:0004834">
    <property type="term" value="F:tryptophan synthase activity"/>
    <property type="evidence" value="ECO:0007669"/>
    <property type="project" value="UniProtKB-UniRule"/>
</dbReference>
<dbReference type="SUPFAM" id="SSF53686">
    <property type="entry name" value="Tryptophan synthase beta subunit-like PLP-dependent enzymes"/>
    <property type="match status" value="1"/>
</dbReference>
<accession>D3S073</accession>
<comment type="function">
    <text evidence="2 12">The beta subunit is responsible for the synthesis of L-tryptophan from indole and L-serine.</text>
</comment>
<keyword evidence="8 12" id="KW-0663">Pyridoxal phosphate</keyword>
<dbReference type="FunFam" id="3.40.50.1100:FF:000001">
    <property type="entry name" value="Tryptophan synthase beta chain"/>
    <property type="match status" value="1"/>
</dbReference>
<dbReference type="HAMAP" id="MF_00133">
    <property type="entry name" value="Trp_synth_beta"/>
    <property type="match status" value="1"/>
</dbReference>
<dbReference type="InterPro" id="IPR006654">
    <property type="entry name" value="Trp_synth_beta"/>
</dbReference>
<reference evidence="14 15" key="2">
    <citation type="journal article" date="2011" name="Stand. Genomic Sci.">
        <title>Complete genome sequence of Ferroglobus placidus AEDII12DO.</title>
        <authorList>
            <person name="Anderson I."/>
            <person name="Risso C."/>
            <person name="Holmes D."/>
            <person name="Lucas S."/>
            <person name="Copeland A."/>
            <person name="Lapidus A."/>
            <person name="Cheng J.F."/>
            <person name="Bruce D."/>
            <person name="Goodwin L."/>
            <person name="Pitluck S."/>
            <person name="Saunders E."/>
            <person name="Brettin T."/>
            <person name="Detter J.C."/>
            <person name="Han C."/>
            <person name="Tapia R."/>
            <person name="Larimer F."/>
            <person name="Land M."/>
            <person name="Hauser L."/>
            <person name="Woyke T."/>
            <person name="Lovley D."/>
            <person name="Kyrpides N."/>
            <person name="Ivanova N."/>
        </authorList>
    </citation>
    <scope>NUCLEOTIDE SEQUENCE [LARGE SCALE GENOMIC DNA]</scope>
    <source>
        <strain evidence="15">DSM 10642 / AEDII12DO</strain>
    </source>
</reference>
<evidence type="ECO:0000256" key="6">
    <source>
        <dbReference type="ARBA" id="ARBA00022605"/>
    </source>
</evidence>
<comment type="similarity">
    <text evidence="4 12">Belongs to the TrpB family.</text>
</comment>
<dbReference type="Proteomes" id="UP000002613">
    <property type="component" value="Chromosome"/>
</dbReference>
<protein>
    <recommendedName>
        <fullName evidence="12">Tryptophan synthase beta chain</fullName>
        <ecNumber evidence="12">4.2.1.20</ecNumber>
    </recommendedName>
</protein>